<reference evidence="2 3" key="1">
    <citation type="journal article" date="2018" name="Front. Microbiol.">
        <title>Genome-Wide Analysis of Corynespora cassiicola Leaf Fall Disease Putative Effectors.</title>
        <authorList>
            <person name="Lopez D."/>
            <person name="Ribeiro S."/>
            <person name="Label P."/>
            <person name="Fumanal B."/>
            <person name="Venisse J.S."/>
            <person name="Kohler A."/>
            <person name="de Oliveira R.R."/>
            <person name="Labutti K."/>
            <person name="Lipzen A."/>
            <person name="Lail K."/>
            <person name="Bauer D."/>
            <person name="Ohm R.A."/>
            <person name="Barry K.W."/>
            <person name="Spatafora J."/>
            <person name="Grigoriev I.V."/>
            <person name="Martin F.M."/>
            <person name="Pujade-Renaud V."/>
        </authorList>
    </citation>
    <scope>NUCLEOTIDE SEQUENCE [LARGE SCALE GENOMIC DNA]</scope>
    <source>
        <strain evidence="2 3">Philippines</strain>
    </source>
</reference>
<proteinExistence type="predicted"/>
<keyword evidence="1" id="KW-0472">Membrane</keyword>
<sequence>MRRGGGAGRAHVRAEEVLLWGTLGLWSEWKLLRCGGRRLPAPQTTAAHRTLSARAPRRSPNRPLALSFPCASVALVLLCTAVVALVLRLPASLALRVALSASLTYWLALRELDLI</sequence>
<name>A0A2T2NU54_CORCC</name>
<protein>
    <submittedName>
        <fullName evidence="2">Uncharacterized protein</fullName>
    </submittedName>
</protein>
<keyword evidence="1" id="KW-0812">Transmembrane</keyword>
<keyword evidence="3" id="KW-1185">Reference proteome</keyword>
<dbReference type="EMBL" id="KZ678133">
    <property type="protein sequence ID" value="PSN68913.1"/>
    <property type="molecule type" value="Genomic_DNA"/>
</dbReference>
<feature type="transmembrane region" description="Helical" evidence="1">
    <location>
        <begin position="64"/>
        <end position="87"/>
    </location>
</feature>
<evidence type="ECO:0000313" key="2">
    <source>
        <dbReference type="EMBL" id="PSN68913.1"/>
    </source>
</evidence>
<keyword evidence="1" id="KW-1133">Transmembrane helix</keyword>
<accession>A0A2T2NU54</accession>
<dbReference type="Proteomes" id="UP000240883">
    <property type="component" value="Unassembled WGS sequence"/>
</dbReference>
<evidence type="ECO:0000256" key="1">
    <source>
        <dbReference type="SAM" id="Phobius"/>
    </source>
</evidence>
<organism evidence="2 3">
    <name type="scientific">Corynespora cassiicola Philippines</name>
    <dbReference type="NCBI Taxonomy" id="1448308"/>
    <lineage>
        <taxon>Eukaryota</taxon>
        <taxon>Fungi</taxon>
        <taxon>Dikarya</taxon>
        <taxon>Ascomycota</taxon>
        <taxon>Pezizomycotina</taxon>
        <taxon>Dothideomycetes</taxon>
        <taxon>Pleosporomycetidae</taxon>
        <taxon>Pleosporales</taxon>
        <taxon>Corynesporascaceae</taxon>
        <taxon>Corynespora</taxon>
    </lineage>
</organism>
<evidence type="ECO:0000313" key="3">
    <source>
        <dbReference type="Proteomes" id="UP000240883"/>
    </source>
</evidence>
<dbReference type="AlphaFoldDB" id="A0A2T2NU54"/>
<gene>
    <name evidence="2" type="ORF">BS50DRAFT_327992</name>
</gene>